<feature type="region of interest" description="Disordered" evidence="1">
    <location>
        <begin position="20"/>
        <end position="52"/>
    </location>
</feature>
<evidence type="ECO:0000313" key="3">
    <source>
        <dbReference type="Proteomes" id="UP000628109"/>
    </source>
</evidence>
<dbReference type="Proteomes" id="UP000628109">
    <property type="component" value="Unassembled WGS sequence"/>
</dbReference>
<dbReference type="EMBL" id="BMDU01000009">
    <property type="protein sequence ID" value="GGA01499.1"/>
    <property type="molecule type" value="Genomic_DNA"/>
</dbReference>
<accession>A0ABQ1F6Z5</accession>
<proteinExistence type="predicted"/>
<reference evidence="3" key="1">
    <citation type="journal article" date="2019" name="Int. J. Syst. Evol. Microbiol.">
        <title>The Global Catalogue of Microorganisms (GCM) 10K type strain sequencing project: providing services to taxonomists for standard genome sequencing and annotation.</title>
        <authorList>
            <consortium name="The Broad Institute Genomics Platform"/>
            <consortium name="The Broad Institute Genome Sequencing Center for Infectious Disease"/>
            <person name="Wu L."/>
            <person name="Ma J."/>
        </authorList>
    </citation>
    <scope>NUCLEOTIDE SEQUENCE [LARGE SCALE GENOMIC DNA]</scope>
    <source>
        <strain evidence="3">CCM 7327</strain>
    </source>
</reference>
<evidence type="ECO:0000256" key="1">
    <source>
        <dbReference type="SAM" id="MobiDB-lite"/>
    </source>
</evidence>
<gene>
    <name evidence="2" type="ORF">GCM10019071_35140</name>
</gene>
<protein>
    <submittedName>
        <fullName evidence="2">Uncharacterized protein</fullName>
    </submittedName>
</protein>
<evidence type="ECO:0000313" key="2">
    <source>
        <dbReference type="EMBL" id="GGA01499.1"/>
    </source>
</evidence>
<keyword evidence="3" id="KW-1185">Reference proteome</keyword>
<name>A0ABQ1F6Z5_SPHSA</name>
<comment type="caution">
    <text evidence="2">The sequence shown here is derived from an EMBL/GenBank/DDBJ whole genome shotgun (WGS) entry which is preliminary data.</text>
</comment>
<organism evidence="2 3">
    <name type="scientific">Sphingobium fuliginis (strain ATCC 27551)</name>
    <dbReference type="NCBI Taxonomy" id="336203"/>
    <lineage>
        <taxon>Bacteria</taxon>
        <taxon>Pseudomonadati</taxon>
        <taxon>Pseudomonadota</taxon>
        <taxon>Alphaproteobacteria</taxon>
        <taxon>Sphingomonadales</taxon>
        <taxon>Sphingomonadaceae</taxon>
        <taxon>Sphingobium</taxon>
    </lineage>
</organism>
<sequence>MPFLAKMAKEHRGEARITPRREYGEAVASGPEQHPGEPLLEAKANSGGQRAVDDGEHARCAAQENGTSERAVDRHLKSLHMLAIAGHAISAPPPKLKKLRKKLEAAKAIDRPKTI</sequence>